<proteinExistence type="predicted"/>
<dbReference type="EMBL" id="CAHIKZ030000025">
    <property type="protein sequence ID" value="CAE1141680.1"/>
    <property type="molecule type" value="Genomic_DNA"/>
</dbReference>
<keyword evidence="1" id="KW-0472">Membrane</keyword>
<dbReference type="Proteomes" id="UP000597762">
    <property type="component" value="Unassembled WGS sequence"/>
</dbReference>
<feature type="transmembrane region" description="Helical" evidence="1">
    <location>
        <begin position="59"/>
        <end position="83"/>
    </location>
</feature>
<keyword evidence="1" id="KW-0812">Transmembrane</keyword>
<evidence type="ECO:0000256" key="1">
    <source>
        <dbReference type="SAM" id="Phobius"/>
    </source>
</evidence>
<keyword evidence="1" id="KW-1133">Transmembrane helix</keyword>
<sequence length="218" mass="25127">MILSLSLSLSLSHFSLPFFVAHTPKGCLDLFDFLSTFPLLFGDLHLSHDFFHSPAFYRLLIFSLAAFFFRGLLSVSFAFFYAFPRSSSQRRFSPPPPPPPAAAFFNLAFLSILFSSTVRLFCYSHCKRVRFSTITFLSPFLSSFFLILCDLFLLLFLFSNVSQFHSFILTFSFIFFLCNKIGQAHWSDNFLLSVFFNSPTRQFLLGTIPYRFIPIPSH</sequence>
<dbReference type="AlphaFoldDB" id="A0A812AL50"/>
<comment type="caution">
    <text evidence="2">The sequence shown here is derived from an EMBL/GenBank/DDBJ whole genome shotgun (WGS) entry which is preliminary data.</text>
</comment>
<name>A0A812AL50_ACAPH</name>
<evidence type="ECO:0000313" key="3">
    <source>
        <dbReference type="Proteomes" id="UP000597762"/>
    </source>
</evidence>
<feature type="transmembrane region" description="Helical" evidence="1">
    <location>
        <begin position="134"/>
        <end position="158"/>
    </location>
</feature>
<keyword evidence="3" id="KW-1185">Reference proteome</keyword>
<feature type="transmembrane region" description="Helical" evidence="1">
    <location>
        <begin position="103"/>
        <end position="122"/>
    </location>
</feature>
<evidence type="ECO:0000313" key="2">
    <source>
        <dbReference type="EMBL" id="CAE1141680.1"/>
    </source>
</evidence>
<feature type="transmembrane region" description="Helical" evidence="1">
    <location>
        <begin position="164"/>
        <end position="182"/>
    </location>
</feature>
<gene>
    <name evidence="2" type="ORF">SPHA_910</name>
</gene>
<accession>A0A812AL50</accession>
<organism evidence="2 3">
    <name type="scientific">Acanthosepion pharaonis</name>
    <name type="common">Pharaoh cuttlefish</name>
    <name type="synonym">Sepia pharaonis</name>
    <dbReference type="NCBI Taxonomy" id="158019"/>
    <lineage>
        <taxon>Eukaryota</taxon>
        <taxon>Metazoa</taxon>
        <taxon>Spiralia</taxon>
        <taxon>Lophotrochozoa</taxon>
        <taxon>Mollusca</taxon>
        <taxon>Cephalopoda</taxon>
        <taxon>Coleoidea</taxon>
        <taxon>Decapodiformes</taxon>
        <taxon>Sepiida</taxon>
        <taxon>Sepiina</taxon>
        <taxon>Sepiidae</taxon>
        <taxon>Acanthosepion</taxon>
    </lineage>
</organism>
<reference evidence="2" key="1">
    <citation type="submission" date="2021-01" db="EMBL/GenBank/DDBJ databases">
        <authorList>
            <person name="Li R."/>
            <person name="Bekaert M."/>
        </authorList>
    </citation>
    <scope>NUCLEOTIDE SEQUENCE</scope>
    <source>
        <strain evidence="2">Farmed</strain>
    </source>
</reference>
<protein>
    <submittedName>
        <fullName evidence="2">Uncharacterized protein</fullName>
    </submittedName>
</protein>